<name>A0A835RB44_VANPL</name>
<protein>
    <recommendedName>
        <fullName evidence="6">DUF1475 domain-containing protein</fullName>
    </recommendedName>
</protein>
<dbReference type="InterPro" id="IPR009943">
    <property type="entry name" value="DUF1475"/>
</dbReference>
<dbReference type="Proteomes" id="UP000636800">
    <property type="component" value="Unassembled WGS sequence"/>
</dbReference>
<dbReference type="PANTHER" id="PTHR36318:SF3">
    <property type="entry name" value="OS06G0581300 PROTEIN"/>
    <property type="match status" value="1"/>
</dbReference>
<evidence type="ECO:0000313" key="5">
    <source>
        <dbReference type="Proteomes" id="UP000639772"/>
    </source>
</evidence>
<keyword evidence="4" id="KW-1185">Reference proteome</keyword>
<feature type="transmembrane region" description="Helical" evidence="1">
    <location>
        <begin position="70"/>
        <end position="94"/>
    </location>
</feature>
<sequence length="123" mass="13767">MAAPPSLVSWKILFSALGCFMLATLVYTILTDGSPFRRDVLTPWMSATLVDFYINVFAISVWVWHKESSMISAIFWILLLICTGSIATCAYIVVQLFKVSTRGPFYHALLDSHRKQSGDSPSE</sequence>
<comment type="caution">
    <text evidence="2">The sequence shown here is derived from an EMBL/GenBank/DDBJ whole genome shotgun (WGS) entry which is preliminary data.</text>
</comment>
<dbReference type="OrthoDB" id="611851at2759"/>
<proteinExistence type="predicted"/>
<dbReference type="AlphaFoldDB" id="A0A835RB44"/>
<dbReference type="EMBL" id="JADCNM010000004">
    <property type="protein sequence ID" value="KAG0486506.1"/>
    <property type="molecule type" value="Genomic_DNA"/>
</dbReference>
<dbReference type="Proteomes" id="UP000639772">
    <property type="component" value="Unassembled WGS sequence"/>
</dbReference>
<feature type="transmembrane region" description="Helical" evidence="1">
    <location>
        <begin position="12"/>
        <end position="30"/>
    </location>
</feature>
<evidence type="ECO:0000313" key="2">
    <source>
        <dbReference type="EMBL" id="KAG0484710.1"/>
    </source>
</evidence>
<dbReference type="EMBL" id="JADCNL010000004">
    <property type="protein sequence ID" value="KAG0484710.1"/>
    <property type="molecule type" value="Genomic_DNA"/>
</dbReference>
<evidence type="ECO:0000313" key="4">
    <source>
        <dbReference type="Proteomes" id="UP000636800"/>
    </source>
</evidence>
<evidence type="ECO:0000256" key="1">
    <source>
        <dbReference type="SAM" id="Phobius"/>
    </source>
</evidence>
<dbReference type="Pfam" id="PF07343">
    <property type="entry name" value="DUF1475"/>
    <property type="match status" value="1"/>
</dbReference>
<evidence type="ECO:0000313" key="3">
    <source>
        <dbReference type="EMBL" id="KAG0486506.1"/>
    </source>
</evidence>
<keyword evidence="1" id="KW-1133">Transmembrane helix</keyword>
<gene>
    <name evidence="3" type="ORF">HPP92_008601</name>
    <name evidence="2" type="ORF">HPP92_008789</name>
</gene>
<organism evidence="2 4">
    <name type="scientific">Vanilla planifolia</name>
    <name type="common">Vanilla</name>
    <dbReference type="NCBI Taxonomy" id="51239"/>
    <lineage>
        <taxon>Eukaryota</taxon>
        <taxon>Viridiplantae</taxon>
        <taxon>Streptophyta</taxon>
        <taxon>Embryophyta</taxon>
        <taxon>Tracheophyta</taxon>
        <taxon>Spermatophyta</taxon>
        <taxon>Magnoliopsida</taxon>
        <taxon>Liliopsida</taxon>
        <taxon>Asparagales</taxon>
        <taxon>Orchidaceae</taxon>
        <taxon>Vanilloideae</taxon>
        <taxon>Vanilleae</taxon>
        <taxon>Vanilla</taxon>
    </lineage>
</organism>
<keyword evidence="1" id="KW-0472">Membrane</keyword>
<keyword evidence="1" id="KW-0812">Transmembrane</keyword>
<accession>A0A835RB44</accession>
<feature type="transmembrane region" description="Helical" evidence="1">
    <location>
        <begin position="42"/>
        <end position="64"/>
    </location>
</feature>
<evidence type="ECO:0008006" key="6">
    <source>
        <dbReference type="Google" id="ProtNLM"/>
    </source>
</evidence>
<dbReference type="PANTHER" id="PTHR36318">
    <property type="entry name" value="OS06G0581300 PROTEIN"/>
    <property type="match status" value="1"/>
</dbReference>
<reference evidence="4 5" key="1">
    <citation type="journal article" date="2020" name="Nat. Food">
        <title>A phased Vanilla planifolia genome enables genetic improvement of flavour and production.</title>
        <authorList>
            <person name="Hasing T."/>
            <person name="Tang H."/>
            <person name="Brym M."/>
            <person name="Khazi F."/>
            <person name="Huang T."/>
            <person name="Chambers A.H."/>
        </authorList>
    </citation>
    <scope>NUCLEOTIDE SEQUENCE [LARGE SCALE GENOMIC DNA]</scope>
    <source>
        <tissue evidence="2">Leaf</tissue>
    </source>
</reference>